<feature type="transmembrane region" description="Helical" evidence="9">
    <location>
        <begin position="36"/>
        <end position="54"/>
    </location>
</feature>
<dbReference type="Pfam" id="PF00999">
    <property type="entry name" value="Na_H_Exchanger"/>
    <property type="match status" value="1"/>
</dbReference>
<feature type="transmembrane region" description="Helical" evidence="9">
    <location>
        <begin position="362"/>
        <end position="378"/>
    </location>
</feature>
<protein>
    <submittedName>
        <fullName evidence="11">Sodium/proton antiporter, CPA1 family</fullName>
    </submittedName>
</protein>
<dbReference type="RefSeq" id="WP_049992310.1">
    <property type="nucleotide sequence ID" value="NZ_FOIS01000002.1"/>
</dbReference>
<dbReference type="Proteomes" id="UP000183275">
    <property type="component" value="Unassembled WGS sequence"/>
</dbReference>
<evidence type="ECO:0000256" key="4">
    <source>
        <dbReference type="ARBA" id="ARBA00022475"/>
    </source>
</evidence>
<evidence type="ECO:0000256" key="3">
    <source>
        <dbReference type="ARBA" id="ARBA00022449"/>
    </source>
</evidence>
<keyword evidence="4" id="KW-1003">Cell membrane</keyword>
<feature type="transmembrane region" description="Helical" evidence="9">
    <location>
        <begin position="95"/>
        <end position="116"/>
    </location>
</feature>
<evidence type="ECO:0000256" key="5">
    <source>
        <dbReference type="ARBA" id="ARBA00022692"/>
    </source>
</evidence>
<evidence type="ECO:0000259" key="10">
    <source>
        <dbReference type="Pfam" id="PF00999"/>
    </source>
</evidence>
<gene>
    <name evidence="11" type="ORF">SAMN05216285_1300</name>
</gene>
<evidence type="ECO:0000313" key="12">
    <source>
        <dbReference type="Proteomes" id="UP000183275"/>
    </source>
</evidence>
<feature type="transmembrane region" description="Helical" evidence="9">
    <location>
        <begin position="390"/>
        <end position="410"/>
    </location>
</feature>
<dbReference type="PANTHER" id="PTHR32507">
    <property type="entry name" value="NA(+)/H(+) ANTIPORTER 1"/>
    <property type="match status" value="1"/>
</dbReference>
<keyword evidence="8 9" id="KW-0472">Membrane</keyword>
<reference evidence="12" key="1">
    <citation type="submission" date="2016-10" db="EMBL/GenBank/DDBJ databases">
        <authorList>
            <person name="Varghese N."/>
        </authorList>
    </citation>
    <scope>NUCLEOTIDE SEQUENCE [LARGE SCALE GENOMIC DNA]</scope>
    <source>
        <strain evidence="12">CGMCC 1.12284</strain>
    </source>
</reference>
<keyword evidence="5 9" id="KW-0812">Transmembrane</keyword>
<feature type="transmembrane region" description="Helical" evidence="9">
    <location>
        <begin position="6"/>
        <end position="24"/>
    </location>
</feature>
<dbReference type="Gene3D" id="1.20.1530.20">
    <property type="match status" value="1"/>
</dbReference>
<accession>A0A1I0N3J1</accession>
<organism evidence="11 12">
    <name type="scientific">Natrinema salifodinae</name>
    <dbReference type="NCBI Taxonomy" id="1202768"/>
    <lineage>
        <taxon>Archaea</taxon>
        <taxon>Methanobacteriati</taxon>
        <taxon>Methanobacteriota</taxon>
        <taxon>Stenosarchaea group</taxon>
        <taxon>Halobacteria</taxon>
        <taxon>Halobacteriales</taxon>
        <taxon>Natrialbaceae</taxon>
        <taxon>Natrinema</taxon>
    </lineage>
</organism>
<sequence length="424" mass="44435">MALELYNVGLIVIGVALFGVAVLPRFVSDRAISMPVFFVALGMLLFGLPIGLPAPDPLEQGTTTEHLAELGVIIALMGVGLKIDRPPGLRAWASTWRLLVITMPLSIAGAALLGWWTGLVVPTAVLLGACIAPTDPVLASEVQVGGPGMGSEAESLEEAAGQQDEVRFALTSEAGLNDGLAFPFTNLAIALALVGLAPANWAGEWLIVDVGYRIVVGVTVGLVLGYVTARAVFASSPWGETPLAASVEGLEAIAGTLLVYGATELVGGYGFIAVFVAALTIRHYERSHEYNESLHEISELAEQVMMAIIMLFFGGAIVGGLLEPLTRQALVAAVAIVFLIRPLAGLIGFLGFERDPVERATVAFFGVRGIGSFYYLAHGLNEAAFPDADILWATVGAVVLISIVVHGITATPAIRWLEARAEAS</sequence>
<keyword evidence="6 9" id="KW-1133">Transmembrane helix</keyword>
<evidence type="ECO:0000256" key="6">
    <source>
        <dbReference type="ARBA" id="ARBA00022989"/>
    </source>
</evidence>
<keyword evidence="2" id="KW-0813">Transport</keyword>
<feature type="domain" description="Cation/H+ exchanger transmembrane" evidence="10">
    <location>
        <begin position="16"/>
        <end position="416"/>
    </location>
</feature>
<dbReference type="GO" id="GO:0005886">
    <property type="term" value="C:plasma membrane"/>
    <property type="evidence" value="ECO:0007669"/>
    <property type="project" value="UniProtKB-SubCell"/>
</dbReference>
<evidence type="ECO:0000256" key="1">
    <source>
        <dbReference type="ARBA" id="ARBA00004651"/>
    </source>
</evidence>
<evidence type="ECO:0000256" key="8">
    <source>
        <dbReference type="ARBA" id="ARBA00023136"/>
    </source>
</evidence>
<dbReference type="PANTHER" id="PTHR32507:SF8">
    <property type="entry name" value="CNH1P"/>
    <property type="match status" value="1"/>
</dbReference>
<keyword evidence="3" id="KW-0050">Antiport</keyword>
<feature type="transmembrane region" description="Helical" evidence="9">
    <location>
        <begin position="300"/>
        <end position="322"/>
    </location>
</feature>
<name>A0A1I0N3J1_9EURY</name>
<evidence type="ECO:0000313" key="11">
    <source>
        <dbReference type="EMBL" id="SEV95596.1"/>
    </source>
</evidence>
<evidence type="ECO:0000256" key="7">
    <source>
        <dbReference type="ARBA" id="ARBA00023065"/>
    </source>
</evidence>
<dbReference type="EMBL" id="FOIS01000002">
    <property type="protein sequence ID" value="SEV95596.1"/>
    <property type="molecule type" value="Genomic_DNA"/>
</dbReference>
<keyword evidence="12" id="KW-1185">Reference proteome</keyword>
<dbReference type="InterPro" id="IPR038770">
    <property type="entry name" value="Na+/solute_symporter_sf"/>
</dbReference>
<feature type="transmembrane region" description="Helical" evidence="9">
    <location>
        <begin position="66"/>
        <end position="83"/>
    </location>
</feature>
<dbReference type="GO" id="GO:1902600">
    <property type="term" value="P:proton transmembrane transport"/>
    <property type="evidence" value="ECO:0007669"/>
    <property type="project" value="InterPro"/>
</dbReference>
<evidence type="ECO:0000256" key="9">
    <source>
        <dbReference type="SAM" id="Phobius"/>
    </source>
</evidence>
<dbReference type="OrthoDB" id="157118at2157"/>
<feature type="transmembrane region" description="Helical" evidence="9">
    <location>
        <begin position="214"/>
        <end position="233"/>
    </location>
</feature>
<evidence type="ECO:0000256" key="2">
    <source>
        <dbReference type="ARBA" id="ARBA00022448"/>
    </source>
</evidence>
<dbReference type="GO" id="GO:0015297">
    <property type="term" value="F:antiporter activity"/>
    <property type="evidence" value="ECO:0007669"/>
    <property type="project" value="UniProtKB-KW"/>
</dbReference>
<proteinExistence type="predicted"/>
<dbReference type="eggNOG" id="arCOG01961">
    <property type="taxonomic scope" value="Archaea"/>
</dbReference>
<dbReference type="AlphaFoldDB" id="A0A1I0N3J1"/>
<feature type="transmembrane region" description="Helical" evidence="9">
    <location>
        <begin position="180"/>
        <end position="202"/>
    </location>
</feature>
<comment type="subcellular location">
    <subcellularLocation>
        <location evidence="1">Cell membrane</location>
        <topology evidence="1">Multi-pass membrane protein</topology>
    </subcellularLocation>
</comment>
<feature type="transmembrane region" description="Helical" evidence="9">
    <location>
        <begin position="328"/>
        <end position="350"/>
    </location>
</feature>
<dbReference type="InterPro" id="IPR006153">
    <property type="entry name" value="Cation/H_exchanger_TM"/>
</dbReference>
<feature type="transmembrane region" description="Helical" evidence="9">
    <location>
        <begin position="253"/>
        <end position="279"/>
    </location>
</feature>
<dbReference type="STRING" id="1202768.SAMN05216285_1300"/>
<keyword evidence="7" id="KW-0406">Ion transport</keyword>